<accession>A0A1I6MZM4</accession>
<reference evidence="2 3" key="1">
    <citation type="submission" date="2016-10" db="EMBL/GenBank/DDBJ databases">
        <authorList>
            <person name="de Groot N.N."/>
        </authorList>
    </citation>
    <scope>NUCLEOTIDE SEQUENCE [LARGE SCALE GENOMIC DNA]</scope>
    <source>
        <strain evidence="2 3">DSM 29433</strain>
    </source>
</reference>
<name>A0A1I6MZM4_9RHOB</name>
<proteinExistence type="predicted"/>
<protein>
    <submittedName>
        <fullName evidence="2">Sugar phosphate isomerase/epimerase</fullName>
    </submittedName>
</protein>
<dbReference type="Pfam" id="PF01261">
    <property type="entry name" value="AP_endonuc_2"/>
    <property type="match status" value="1"/>
</dbReference>
<dbReference type="Proteomes" id="UP000198926">
    <property type="component" value="Unassembled WGS sequence"/>
</dbReference>
<evidence type="ECO:0000313" key="2">
    <source>
        <dbReference type="EMBL" id="SFS21087.1"/>
    </source>
</evidence>
<keyword evidence="3" id="KW-1185">Reference proteome</keyword>
<dbReference type="SUPFAM" id="SSF51658">
    <property type="entry name" value="Xylose isomerase-like"/>
    <property type="match status" value="1"/>
</dbReference>
<sequence>MTQIAYQLYCSRNFPPLAETLQMLSDVGISAVEGYGALLDDPTELKSALASSGLTMPSCHVGLDLLESDPDGTIALLGELGVKKAYVPYLAAEDRPVNSDGWQAFADRLVVAGKPLREAGFVYGWHNHDFEFVTTPEGDLPMDIIASADPGLLLELDLGWVQRAGHDPLATIAKYAGKIATAHIKDVAPEGDCADEDGWADVGHGVIDWSAIHATLKDAGVDHYVIEHDNPKDHQRFASRSFATLQSL</sequence>
<evidence type="ECO:0000313" key="3">
    <source>
        <dbReference type="Proteomes" id="UP000198926"/>
    </source>
</evidence>
<dbReference type="InterPro" id="IPR036237">
    <property type="entry name" value="Xyl_isomerase-like_sf"/>
</dbReference>
<dbReference type="Gene3D" id="3.20.20.150">
    <property type="entry name" value="Divalent-metal-dependent TIM barrel enzymes"/>
    <property type="match status" value="1"/>
</dbReference>
<dbReference type="PANTHER" id="PTHR12110:SF41">
    <property type="entry name" value="INOSOSE DEHYDRATASE"/>
    <property type="match status" value="1"/>
</dbReference>
<dbReference type="STRING" id="1123755.SAMN05444714_2735"/>
<gene>
    <name evidence="2" type="ORF">SAMN05444714_2735</name>
</gene>
<evidence type="ECO:0000259" key="1">
    <source>
        <dbReference type="Pfam" id="PF01261"/>
    </source>
</evidence>
<organism evidence="2 3">
    <name type="scientific">Yoonia litorea</name>
    <dbReference type="NCBI Taxonomy" id="1123755"/>
    <lineage>
        <taxon>Bacteria</taxon>
        <taxon>Pseudomonadati</taxon>
        <taxon>Pseudomonadota</taxon>
        <taxon>Alphaproteobacteria</taxon>
        <taxon>Rhodobacterales</taxon>
        <taxon>Paracoccaceae</taxon>
        <taxon>Yoonia</taxon>
    </lineage>
</organism>
<keyword evidence="2" id="KW-0413">Isomerase</keyword>
<dbReference type="InterPro" id="IPR050312">
    <property type="entry name" value="IolE/XylAMocC-like"/>
</dbReference>
<dbReference type="GO" id="GO:0016853">
    <property type="term" value="F:isomerase activity"/>
    <property type="evidence" value="ECO:0007669"/>
    <property type="project" value="UniProtKB-KW"/>
</dbReference>
<dbReference type="EMBL" id="FOZM01000003">
    <property type="protein sequence ID" value="SFS21087.1"/>
    <property type="molecule type" value="Genomic_DNA"/>
</dbReference>
<dbReference type="RefSeq" id="WP_090209686.1">
    <property type="nucleotide sequence ID" value="NZ_FOZM01000003.1"/>
</dbReference>
<feature type="domain" description="Xylose isomerase-like TIM barrel" evidence="1">
    <location>
        <begin position="23"/>
        <end position="229"/>
    </location>
</feature>
<dbReference type="AlphaFoldDB" id="A0A1I6MZM4"/>
<dbReference type="InterPro" id="IPR013022">
    <property type="entry name" value="Xyl_isomerase-like_TIM-brl"/>
</dbReference>
<dbReference type="PANTHER" id="PTHR12110">
    <property type="entry name" value="HYDROXYPYRUVATE ISOMERASE"/>
    <property type="match status" value="1"/>
</dbReference>
<dbReference type="OrthoDB" id="9798407at2"/>